<protein>
    <submittedName>
        <fullName evidence="3">Uncharacterized protein</fullName>
    </submittedName>
</protein>
<evidence type="ECO:0000256" key="1">
    <source>
        <dbReference type="SAM" id="Phobius"/>
    </source>
</evidence>
<dbReference type="EMBL" id="LR796231">
    <property type="protein sequence ID" value="CAB4128918.1"/>
    <property type="molecule type" value="Genomic_DNA"/>
</dbReference>
<evidence type="ECO:0000313" key="2">
    <source>
        <dbReference type="EMBL" id="CAB4128918.1"/>
    </source>
</evidence>
<keyword evidence="1" id="KW-1133">Transmembrane helix</keyword>
<keyword evidence="1" id="KW-0812">Transmembrane</keyword>
<evidence type="ECO:0000313" key="3">
    <source>
        <dbReference type="EMBL" id="CAB5219652.1"/>
    </source>
</evidence>
<gene>
    <name evidence="2" type="ORF">UFOVP113_117</name>
    <name evidence="3" type="ORF">UFOVP225_104</name>
</gene>
<feature type="transmembrane region" description="Helical" evidence="1">
    <location>
        <begin position="6"/>
        <end position="28"/>
    </location>
</feature>
<proteinExistence type="predicted"/>
<name>A0A6J7WSE7_9CAUD</name>
<reference evidence="3" key="1">
    <citation type="submission" date="2020-05" db="EMBL/GenBank/DDBJ databases">
        <authorList>
            <person name="Chiriac C."/>
            <person name="Salcher M."/>
            <person name="Ghai R."/>
            <person name="Kavagutti S V."/>
        </authorList>
    </citation>
    <scope>NUCLEOTIDE SEQUENCE</scope>
</reference>
<keyword evidence="1" id="KW-0472">Membrane</keyword>
<sequence>MVEIVLIAILAFSILAFLAAVTIIVLLGSAMQLDLEDMDYNYDD</sequence>
<accession>A0A6J7WSE7</accession>
<organism evidence="3">
    <name type="scientific">uncultured Caudovirales phage</name>
    <dbReference type="NCBI Taxonomy" id="2100421"/>
    <lineage>
        <taxon>Viruses</taxon>
        <taxon>Duplodnaviria</taxon>
        <taxon>Heunggongvirae</taxon>
        <taxon>Uroviricota</taxon>
        <taxon>Caudoviricetes</taxon>
        <taxon>Peduoviridae</taxon>
        <taxon>Maltschvirus</taxon>
        <taxon>Maltschvirus maltsch</taxon>
    </lineage>
</organism>
<dbReference type="EMBL" id="LR798275">
    <property type="protein sequence ID" value="CAB5219652.1"/>
    <property type="molecule type" value="Genomic_DNA"/>
</dbReference>